<dbReference type="NCBIfam" id="TIGR03086">
    <property type="entry name" value="TIGR03086 family metal-binding protein"/>
    <property type="match status" value="1"/>
</dbReference>
<proteinExistence type="predicted"/>
<dbReference type="Proteomes" id="UP000319263">
    <property type="component" value="Chromosome"/>
</dbReference>
<evidence type="ECO:0000313" key="3">
    <source>
        <dbReference type="Proteomes" id="UP000319263"/>
    </source>
</evidence>
<dbReference type="InterPro" id="IPR024344">
    <property type="entry name" value="MDMPI_metal-binding"/>
</dbReference>
<feature type="domain" description="Mycothiol-dependent maleylpyruvate isomerase metal-binding" evidence="1">
    <location>
        <begin position="7"/>
        <end position="128"/>
    </location>
</feature>
<accession>A0A516PZK2</accession>
<dbReference type="InterPro" id="IPR017517">
    <property type="entry name" value="Maleyloyr_isom"/>
</dbReference>
<dbReference type="Pfam" id="PF11716">
    <property type="entry name" value="MDMPI_N"/>
    <property type="match status" value="1"/>
</dbReference>
<organism evidence="2 3">
    <name type="scientific">Microlunatus elymi</name>
    <dbReference type="NCBI Taxonomy" id="2596828"/>
    <lineage>
        <taxon>Bacteria</taxon>
        <taxon>Bacillati</taxon>
        <taxon>Actinomycetota</taxon>
        <taxon>Actinomycetes</taxon>
        <taxon>Propionibacteriales</taxon>
        <taxon>Propionibacteriaceae</taxon>
        <taxon>Microlunatus</taxon>
    </lineage>
</organism>
<dbReference type="InterPro" id="IPR017520">
    <property type="entry name" value="CHP03086"/>
</dbReference>
<reference evidence="2 3" key="1">
    <citation type="submission" date="2019-07" db="EMBL/GenBank/DDBJ databases">
        <title>Microlunatus dokdonensis sp. nov. isolated from the rhizospheric soil of the wild plant Elymus tsukushiensis.</title>
        <authorList>
            <person name="Ghim S.-Y."/>
            <person name="Hwang Y.-J."/>
            <person name="Son J.-S."/>
            <person name="Shin J.-H."/>
        </authorList>
    </citation>
    <scope>NUCLEOTIDE SEQUENCE [LARGE SCALE GENOMIC DNA]</scope>
    <source>
        <strain evidence="2 3">KUDC0627</strain>
    </source>
</reference>
<keyword evidence="3" id="KW-1185">Reference proteome</keyword>
<dbReference type="RefSeq" id="WP_143986563.1">
    <property type="nucleotide sequence ID" value="NZ_CP041692.1"/>
</dbReference>
<dbReference type="OrthoDB" id="5185819at2"/>
<dbReference type="GO" id="GO:0046872">
    <property type="term" value="F:metal ion binding"/>
    <property type="evidence" value="ECO:0007669"/>
    <property type="project" value="InterPro"/>
</dbReference>
<dbReference type="AlphaFoldDB" id="A0A516PZK2"/>
<dbReference type="EMBL" id="CP041692">
    <property type="protein sequence ID" value="QDP96600.1"/>
    <property type="molecule type" value="Genomic_DNA"/>
</dbReference>
<sequence length="191" mass="20365">MIDLTPTTDRVSQLVAEVRDDQLDAPTPCPQMSVRVLLNHLHGLSIAFRDAARKIDGPTTSGAPDPTTTPLPEDWRDSIRAGLAELAAAWQDPSAWQGMSKAGGQQMPGEVTGLVALDEVTLHGWDLAAATGQSYEVEPEALNAVEQFCAQVPDDPDRSGLFGPRVPVADDAPQLHRVLGLAGRDPDWTAG</sequence>
<dbReference type="Gene3D" id="1.20.120.450">
    <property type="entry name" value="dinb family like domain"/>
    <property type="match status" value="1"/>
</dbReference>
<protein>
    <submittedName>
        <fullName evidence="2">TIGR03086 family protein</fullName>
    </submittedName>
</protein>
<evidence type="ECO:0000313" key="2">
    <source>
        <dbReference type="EMBL" id="QDP96600.1"/>
    </source>
</evidence>
<dbReference type="KEGG" id="mik:FOE78_12385"/>
<dbReference type="SUPFAM" id="SSF109854">
    <property type="entry name" value="DinB/YfiT-like putative metalloenzymes"/>
    <property type="match status" value="1"/>
</dbReference>
<dbReference type="InterPro" id="IPR034660">
    <property type="entry name" value="DinB/YfiT-like"/>
</dbReference>
<dbReference type="NCBIfam" id="TIGR03083">
    <property type="entry name" value="maleylpyruvate isomerase family mycothiol-dependent enzyme"/>
    <property type="match status" value="1"/>
</dbReference>
<gene>
    <name evidence="2" type="ORF">FOE78_12385</name>
</gene>
<name>A0A516PZK2_9ACTN</name>
<evidence type="ECO:0000259" key="1">
    <source>
        <dbReference type="Pfam" id="PF11716"/>
    </source>
</evidence>